<dbReference type="GeneID" id="109505493"/>
<gene>
    <name evidence="5" type="primary">LOC109505493</name>
</gene>
<dbReference type="InterPro" id="IPR046431">
    <property type="entry name" value="FAF_dom"/>
</dbReference>
<protein>
    <submittedName>
        <fullName evidence="5">Protein FANTASTIC FOUR 2-like</fullName>
    </submittedName>
</protein>
<proteinExistence type="inferred from homology"/>
<dbReference type="FunCoup" id="A0A6J0PDW5">
    <property type="interactions" value="78"/>
</dbReference>
<dbReference type="RefSeq" id="XP_019703821.1">
    <property type="nucleotide sequence ID" value="XM_019848262.2"/>
</dbReference>
<sequence>MLTLCKIHTLLGFSDQSTERRNPPYRCRNIPSPDADGLRLLVGDTPKPPNIVESSAVGPAGKPPQRTGDLGARGLHELDHGNLRLCTENLGSESCDDGGMGIDEIGGWTPEEDDRRLEARPWGRRRRPRRWRAEAKFPPPLPWLVGRDGRRSRFMRVVREDGRVVLTEVRIERPEVLRASRRDGRLRLELVGDPNLQVMISNPEQEEEEEIEEEVAAEEDDKEEEVAVARRVKSEGARCVEELSGNGVPPLWSHRFVTTA</sequence>
<reference evidence="5" key="1">
    <citation type="submission" date="2025-08" db="UniProtKB">
        <authorList>
            <consortium name="RefSeq"/>
        </authorList>
    </citation>
    <scope>IDENTIFICATION</scope>
</reference>
<dbReference type="AlphaFoldDB" id="A0A6J0PDW5"/>
<dbReference type="OrthoDB" id="781255at2759"/>
<dbReference type="Proteomes" id="UP000504607">
    <property type="component" value="Chromosome 2"/>
</dbReference>
<keyword evidence="4" id="KW-1185">Reference proteome</keyword>
<accession>A0A6J0PDW5</accession>
<feature type="domain" description="FAF" evidence="3">
    <location>
        <begin position="136"/>
        <end position="190"/>
    </location>
</feature>
<name>A0A6J0PDW5_ELAGV</name>
<dbReference type="PANTHER" id="PTHR33155">
    <property type="entry name" value="FANTASTIC FOUR-LIKE PROTEIN (DUF3049)"/>
    <property type="match status" value="1"/>
</dbReference>
<dbReference type="KEGG" id="egu:109505493"/>
<dbReference type="InParanoid" id="A0A6J0PDW5"/>
<organism evidence="4 5">
    <name type="scientific">Elaeis guineensis var. tenera</name>
    <name type="common">Oil palm</name>
    <dbReference type="NCBI Taxonomy" id="51953"/>
    <lineage>
        <taxon>Eukaryota</taxon>
        <taxon>Viridiplantae</taxon>
        <taxon>Streptophyta</taxon>
        <taxon>Embryophyta</taxon>
        <taxon>Tracheophyta</taxon>
        <taxon>Spermatophyta</taxon>
        <taxon>Magnoliopsida</taxon>
        <taxon>Liliopsida</taxon>
        <taxon>Arecaceae</taxon>
        <taxon>Arecoideae</taxon>
        <taxon>Cocoseae</taxon>
        <taxon>Elaeidinae</taxon>
        <taxon>Elaeis</taxon>
    </lineage>
</organism>
<evidence type="ECO:0000313" key="5">
    <source>
        <dbReference type="RefSeq" id="XP_019703821.1"/>
    </source>
</evidence>
<evidence type="ECO:0000313" key="4">
    <source>
        <dbReference type="Proteomes" id="UP000504607"/>
    </source>
</evidence>
<evidence type="ECO:0000256" key="1">
    <source>
        <dbReference type="ARBA" id="ARBA00008690"/>
    </source>
</evidence>
<dbReference type="PANTHER" id="PTHR33155:SF27">
    <property type="entry name" value="FANTASTIC FOUR-LIKE PROTEIN (DUF3049)"/>
    <property type="match status" value="1"/>
</dbReference>
<evidence type="ECO:0000259" key="3">
    <source>
        <dbReference type="Pfam" id="PF11250"/>
    </source>
</evidence>
<feature type="region of interest" description="Disordered" evidence="2">
    <location>
        <begin position="46"/>
        <end position="74"/>
    </location>
</feature>
<dbReference type="Pfam" id="PF11250">
    <property type="entry name" value="FAF"/>
    <property type="match status" value="1"/>
</dbReference>
<feature type="region of interest" description="Disordered" evidence="2">
    <location>
        <begin position="203"/>
        <end position="225"/>
    </location>
</feature>
<evidence type="ECO:0000256" key="2">
    <source>
        <dbReference type="SAM" id="MobiDB-lite"/>
    </source>
</evidence>
<comment type="similarity">
    <text evidence="1">Belongs to the fantastic four family.</text>
</comment>
<dbReference type="InterPro" id="IPR021410">
    <property type="entry name" value="FAF"/>
</dbReference>
<feature type="compositionally biased region" description="Acidic residues" evidence="2">
    <location>
        <begin position="204"/>
        <end position="224"/>
    </location>
</feature>